<evidence type="ECO:0000313" key="7">
    <source>
        <dbReference type="EMBL" id="KAF5180984.1"/>
    </source>
</evidence>
<evidence type="ECO:0000256" key="1">
    <source>
        <dbReference type="ARBA" id="ARBA00022723"/>
    </source>
</evidence>
<dbReference type="EMBL" id="JABWDY010036736">
    <property type="protein sequence ID" value="KAF5180984.1"/>
    <property type="molecule type" value="Genomic_DNA"/>
</dbReference>
<dbReference type="PANTHER" id="PTHR37393:SF1">
    <property type="entry name" value="AT-RICH INTERACTIVE DOMAIN-CONTAINING PROTEIN 1A-LIKE"/>
    <property type="match status" value="1"/>
</dbReference>
<evidence type="ECO:0000313" key="8">
    <source>
        <dbReference type="Proteomes" id="UP000554482"/>
    </source>
</evidence>
<dbReference type="InterPro" id="IPR017907">
    <property type="entry name" value="Znf_RING_CS"/>
</dbReference>
<dbReference type="InterPro" id="IPR001841">
    <property type="entry name" value="Znf_RING"/>
</dbReference>
<evidence type="ECO:0000256" key="5">
    <source>
        <dbReference type="SAM" id="MobiDB-lite"/>
    </source>
</evidence>
<dbReference type="PANTHER" id="PTHR37393">
    <property type="entry name" value="AT-RICH INTERACTIVE DOMAIN-CONTAINING PROTEIN 1A-LIKE"/>
    <property type="match status" value="1"/>
</dbReference>
<feature type="compositionally biased region" description="Polar residues" evidence="5">
    <location>
        <begin position="756"/>
        <end position="771"/>
    </location>
</feature>
<reference evidence="7 8" key="1">
    <citation type="submission" date="2020-06" db="EMBL/GenBank/DDBJ databases">
        <title>Transcriptomic and genomic resources for Thalictrum thalictroides and T. hernandezii: Facilitating candidate gene discovery in an emerging model plant lineage.</title>
        <authorList>
            <person name="Arias T."/>
            <person name="Riano-Pachon D.M."/>
            <person name="Di Stilio V.S."/>
        </authorList>
    </citation>
    <scope>NUCLEOTIDE SEQUENCE [LARGE SCALE GENOMIC DNA]</scope>
    <source>
        <strain evidence="8">cv. WT478/WT964</strain>
        <tissue evidence="7">Leaves</tissue>
    </source>
</reference>
<feature type="domain" description="RING-type" evidence="6">
    <location>
        <begin position="20"/>
        <end position="59"/>
    </location>
</feature>
<dbReference type="Proteomes" id="UP000554482">
    <property type="component" value="Unassembled WGS sequence"/>
</dbReference>
<dbReference type="PROSITE" id="PS50089">
    <property type="entry name" value="ZF_RING_2"/>
    <property type="match status" value="1"/>
</dbReference>
<dbReference type="CDD" id="cd16449">
    <property type="entry name" value="RING-HC"/>
    <property type="match status" value="1"/>
</dbReference>
<dbReference type="Gene3D" id="3.30.40.10">
    <property type="entry name" value="Zinc/RING finger domain, C3HC4 (zinc finger)"/>
    <property type="match status" value="1"/>
</dbReference>
<feature type="compositionally biased region" description="Basic and acidic residues" evidence="5">
    <location>
        <begin position="717"/>
        <end position="736"/>
    </location>
</feature>
<keyword evidence="8" id="KW-1185">Reference proteome</keyword>
<dbReference type="SUPFAM" id="SSF57850">
    <property type="entry name" value="RING/U-box"/>
    <property type="match status" value="1"/>
</dbReference>
<evidence type="ECO:0000256" key="4">
    <source>
        <dbReference type="PROSITE-ProRule" id="PRU00175"/>
    </source>
</evidence>
<dbReference type="PROSITE" id="PS00518">
    <property type="entry name" value="ZF_RING_1"/>
    <property type="match status" value="1"/>
</dbReference>
<keyword evidence="2 4" id="KW-0863">Zinc-finger</keyword>
<feature type="compositionally biased region" description="Polar residues" evidence="5">
    <location>
        <begin position="314"/>
        <end position="330"/>
    </location>
</feature>
<proteinExistence type="predicted"/>
<evidence type="ECO:0000259" key="6">
    <source>
        <dbReference type="PROSITE" id="PS50089"/>
    </source>
</evidence>
<accession>A0A7J6V789</accession>
<keyword evidence="1" id="KW-0479">Metal-binding</keyword>
<keyword evidence="3" id="KW-0862">Zinc</keyword>
<feature type="compositionally biased region" description="Low complexity" evidence="5">
    <location>
        <begin position="331"/>
        <end position="372"/>
    </location>
</feature>
<organism evidence="7 8">
    <name type="scientific">Thalictrum thalictroides</name>
    <name type="common">Rue-anemone</name>
    <name type="synonym">Anemone thalictroides</name>
    <dbReference type="NCBI Taxonomy" id="46969"/>
    <lineage>
        <taxon>Eukaryota</taxon>
        <taxon>Viridiplantae</taxon>
        <taxon>Streptophyta</taxon>
        <taxon>Embryophyta</taxon>
        <taxon>Tracheophyta</taxon>
        <taxon>Spermatophyta</taxon>
        <taxon>Magnoliopsida</taxon>
        <taxon>Ranunculales</taxon>
        <taxon>Ranunculaceae</taxon>
        <taxon>Thalictroideae</taxon>
        <taxon>Thalictrum</taxon>
    </lineage>
</organism>
<protein>
    <submittedName>
        <fullName evidence="7">Mediator of rna polymerase ii transcription subunit 12-like protein</fullName>
    </submittedName>
</protein>
<dbReference type="GO" id="GO:0008270">
    <property type="term" value="F:zinc ion binding"/>
    <property type="evidence" value="ECO:0007669"/>
    <property type="project" value="UniProtKB-KW"/>
</dbReference>
<gene>
    <name evidence="7" type="ORF">FRX31_029429</name>
</gene>
<feature type="compositionally biased region" description="Low complexity" evidence="5">
    <location>
        <begin position="304"/>
        <end position="313"/>
    </location>
</feature>
<feature type="compositionally biased region" description="Polar residues" evidence="5">
    <location>
        <begin position="373"/>
        <end position="415"/>
    </location>
</feature>
<feature type="region of interest" description="Disordered" evidence="5">
    <location>
        <begin position="623"/>
        <end position="664"/>
    </location>
</feature>
<sequence>MGFDNECILNIQSLAGEYFCPVCRLLVYPNEALQSQCTHLYCKPCLTYIVGSTHACPYDGYLVTEADSKPLIETNKALAESIGKVAVHCLYHRSGCTWQGQLSECITHCTGCAFGNSPVVCNRCGTQIVHRQVQEHAQNCPGVQPQAQQGGVIQEATTATGTTAISEQNQAITQTGVASQAQVAQTVVAPTSAQDQSQVNASSQPQAAVQAVPTPEQWYQLQQQQYQQYYQQYPGYDPYQQQYQQYGQYQQQAFQQQHPPQAIPGQQPQMYMQPQSQTQAQLTVRPQAQLQSQPQTQPQPQPQPQTQTLSHSQAQIGLQHQVQTYPSAHGQQPQQPNQQPPSQLQVQSHLQQRPQAPQSQQLLPQHSQPNQQTQLYPQSQPAGQSHIHPQTQVQQHTHAQMQLQAQGQPPNQLSHAVTGHTPYPQPQPNQQLPSSAPQLQPMYIHPQQQGVPRQVSQQIVQMQSQFPQQQLVQIRPSHSHVPMQQQQHLPVLPTQGQHPNMPAAQLVHPQAHHPNQIVHQYSSVHPSQVQNTGQQHGHSVHPQAFPGQTAGFVQSTPQQPAHFIQQQLPPQLRPQVPPSSLPPASNVHQQLQQNVPISHGLQSHPHNSTGRPMLPNLGVLHQSIRPSLNGPTGPSPAHAILTQPGGIHLYPQGSNVQSQSSATLSGAMNQASSLQSIVKSEAQAESASQKTDVKKAHMLPASSSQGTLLAEPQLVKYENELKPENKKESVDVDEKSVTGGEGKSSSSKTDVKEISESSQLLENNPMSSSQGDEPVDKNMVKEATAKSESFAGDKLVETTAQGQEGISQISKKQAVNSQLEDKEFQKNLSSQQTDIIQQDANVMCQGKVLESEGSNKEVTSLHSNPLQQPHQNFGLAHPSRHSPGQMRQMPVPGQIPTHVRPQGHNMLGNVPSLQGQPSSAPAHFQTSIAKQPLGSFHPEVSPGGIINPGVSSFGRGPTPFGPQGHLNIGQMPHQDGASMGGPAFGVPPPGAFDSQGSNTRRVPPRGQHMPANLESDYVAKMRAGPFDSRQLDLLIPGSGDRVPFGQPSNSQLDSMRVNGSSSRGVSGGLTDPLHQIGLQEERFKHFPEERYRQIPEDERVNSFAVELGRHIHRREFFDDRKHFPGPTHMGPEHLPKSDSYFTVSRPLDRAPPGFTREARLELDVGPNAAVSRPLPPYQAGGFRPIDLRDDISGRNVDHIGHPDFHRSASDLGRFRVDGLPPLRSPGREFSDIPSSRFGRFEDIDGRESRAFGDRSKLCNLPSGSNPFYENRFPSFPSHMRRGEPDVPGNLRIGERVHLRGGNMVGSDVFPVHLRNAGPVGSRNLPSHMHMGEPAGYGTYPIPSRLGDVGGPGNLPLNQRIGEPIGGNLSNHLRPGSTSGMPIHGYSSDNGVFNAGEVESLDHSRKRKHGTMGWCRICKLDCETVEGLEIHSQTREHQKKAMDMVLSIKKDNAKKQKISSDDHISHEGATNNARKASDENHE</sequence>
<evidence type="ECO:0000256" key="3">
    <source>
        <dbReference type="ARBA" id="ARBA00022833"/>
    </source>
</evidence>
<feature type="region of interest" description="Disordered" evidence="5">
    <location>
        <begin position="250"/>
        <end position="437"/>
    </location>
</feature>
<dbReference type="OrthoDB" id="9049620at2759"/>
<comment type="caution">
    <text evidence="7">The sequence shown here is derived from an EMBL/GenBank/DDBJ whole genome shotgun (WGS) entry which is preliminary data.</text>
</comment>
<feature type="compositionally biased region" description="Polar residues" evidence="5">
    <location>
        <begin position="652"/>
        <end position="664"/>
    </location>
</feature>
<feature type="region of interest" description="Disordered" evidence="5">
    <location>
        <begin position="1042"/>
        <end position="1071"/>
    </location>
</feature>
<dbReference type="InterPro" id="IPR013083">
    <property type="entry name" value="Znf_RING/FYVE/PHD"/>
</dbReference>
<feature type="compositionally biased region" description="Low complexity" evidence="5">
    <location>
        <begin position="428"/>
        <end position="437"/>
    </location>
</feature>
<feature type="compositionally biased region" description="Basic and acidic residues" evidence="5">
    <location>
        <begin position="1448"/>
        <end position="1465"/>
    </location>
</feature>
<name>A0A7J6V789_THATH</name>
<feature type="region of interest" description="Disordered" evidence="5">
    <location>
        <begin position="682"/>
        <end position="775"/>
    </location>
</feature>
<evidence type="ECO:0000256" key="2">
    <source>
        <dbReference type="ARBA" id="ARBA00022771"/>
    </source>
</evidence>
<feature type="region of interest" description="Disordered" evidence="5">
    <location>
        <begin position="1448"/>
        <end position="1481"/>
    </location>
</feature>
<feature type="compositionally biased region" description="Low complexity" evidence="5">
    <location>
        <begin position="250"/>
        <end position="296"/>
    </location>
</feature>